<dbReference type="RefSeq" id="WP_073596040.1">
    <property type="nucleotide sequence ID" value="NZ_MRCE01000032.1"/>
</dbReference>
<name>A0A1U7I9I7_9CYAN</name>
<comment type="caution">
    <text evidence="1">The sequence shown here is derived from an EMBL/GenBank/DDBJ whole genome shotgun (WGS) entry which is preliminary data.</text>
</comment>
<sequence length="219" mass="25151">MKLLTLSDFQSIKSHKSTSLVSSHIQQQFQLLVKQMLIGLPVEPILDNYPQFQQWIVSLKELVPSLFVPHKKLFVDLAITARLAWNLDANNTSSPSSFPLIEVRTNVGIIKRRKHLFEWGIRHSSLSYSDRIKLWVATEHFQVNPDEMQLTVLALHPTKTAQKVVFNWDSKQHKQTKNWLINKITKQTNQSFQPSNVIVNSDTASTLAKSLDEIDEVLL</sequence>
<accession>A0A1U7I9I7</accession>
<dbReference type="EMBL" id="MRCE01000032">
    <property type="protein sequence ID" value="OKH33147.1"/>
    <property type="molecule type" value="Genomic_DNA"/>
</dbReference>
<evidence type="ECO:0000313" key="1">
    <source>
        <dbReference type="EMBL" id="OKH33147.1"/>
    </source>
</evidence>
<protein>
    <submittedName>
        <fullName evidence="1">Uncharacterized protein</fullName>
    </submittedName>
</protein>
<reference evidence="1 2" key="1">
    <citation type="submission" date="2016-11" db="EMBL/GenBank/DDBJ databases">
        <title>Draft Genome Sequences of Nine Cyanobacterial Strains from Diverse Habitats.</title>
        <authorList>
            <person name="Zhu T."/>
            <person name="Hou S."/>
            <person name="Lu X."/>
            <person name="Hess W.R."/>
        </authorList>
    </citation>
    <scope>NUCLEOTIDE SEQUENCE [LARGE SCALE GENOMIC DNA]</scope>
    <source>
        <strain evidence="1 2">IAM M-71</strain>
    </source>
</reference>
<dbReference type="OrthoDB" id="581439at2"/>
<organism evidence="1 2">
    <name type="scientific">[Phormidium ambiguum] IAM M-71</name>
    <dbReference type="NCBI Taxonomy" id="454136"/>
    <lineage>
        <taxon>Bacteria</taxon>
        <taxon>Bacillati</taxon>
        <taxon>Cyanobacteriota</taxon>
        <taxon>Cyanophyceae</taxon>
        <taxon>Oscillatoriophycideae</taxon>
        <taxon>Aerosakkonematales</taxon>
        <taxon>Aerosakkonemataceae</taxon>
        <taxon>Floridanema</taxon>
    </lineage>
</organism>
<dbReference type="AlphaFoldDB" id="A0A1U7I9I7"/>
<dbReference type="Proteomes" id="UP000185860">
    <property type="component" value="Unassembled WGS sequence"/>
</dbReference>
<gene>
    <name evidence="1" type="ORF">NIES2119_24100</name>
</gene>
<evidence type="ECO:0000313" key="2">
    <source>
        <dbReference type="Proteomes" id="UP000185860"/>
    </source>
</evidence>
<proteinExistence type="predicted"/>